<dbReference type="InterPro" id="IPR012902">
    <property type="entry name" value="N_methyl_site"/>
</dbReference>
<evidence type="ECO:0000313" key="2">
    <source>
        <dbReference type="Proteomes" id="UP000287394"/>
    </source>
</evidence>
<protein>
    <submittedName>
        <fullName evidence="1">Uncharacterized protein</fullName>
    </submittedName>
</protein>
<gene>
    <name evidence="1" type="ORF">CCAX7_16000</name>
</gene>
<name>A0A402CZ38_9BACT</name>
<reference evidence="1 2" key="1">
    <citation type="journal article" date="2019" name="Int. J. Syst. Evol. Microbiol.">
        <title>Capsulimonas corticalis gen. nov., sp. nov., an aerobic capsulated bacterium, of a novel bacterial order, Capsulimonadales ord. nov., of the class Armatimonadia of the phylum Armatimonadetes.</title>
        <authorList>
            <person name="Li J."/>
            <person name="Kudo C."/>
            <person name="Tonouchi A."/>
        </authorList>
    </citation>
    <scope>NUCLEOTIDE SEQUENCE [LARGE SCALE GENOMIC DNA]</scope>
    <source>
        <strain evidence="1 2">AX-7</strain>
    </source>
</reference>
<dbReference type="KEGG" id="ccot:CCAX7_16000"/>
<organism evidence="1 2">
    <name type="scientific">Capsulimonas corticalis</name>
    <dbReference type="NCBI Taxonomy" id="2219043"/>
    <lineage>
        <taxon>Bacteria</taxon>
        <taxon>Bacillati</taxon>
        <taxon>Armatimonadota</taxon>
        <taxon>Armatimonadia</taxon>
        <taxon>Capsulimonadales</taxon>
        <taxon>Capsulimonadaceae</taxon>
        <taxon>Capsulimonas</taxon>
    </lineage>
</organism>
<accession>A0A402CZ38</accession>
<dbReference type="AlphaFoldDB" id="A0A402CZ38"/>
<evidence type="ECO:0000313" key="1">
    <source>
        <dbReference type="EMBL" id="BDI29549.1"/>
    </source>
</evidence>
<dbReference type="InterPro" id="IPR011453">
    <property type="entry name" value="DUF1559"/>
</dbReference>
<dbReference type="PANTHER" id="PTHR30093:SF2">
    <property type="entry name" value="TYPE II SECRETION SYSTEM PROTEIN H"/>
    <property type="match status" value="1"/>
</dbReference>
<proteinExistence type="predicted"/>
<dbReference type="RefSeq" id="WP_119322576.1">
    <property type="nucleotide sequence ID" value="NZ_AP025739.1"/>
</dbReference>
<dbReference type="Pfam" id="PF07596">
    <property type="entry name" value="SBP_bac_10"/>
    <property type="match status" value="1"/>
</dbReference>
<dbReference type="Proteomes" id="UP000287394">
    <property type="component" value="Chromosome"/>
</dbReference>
<dbReference type="EMBL" id="AP025739">
    <property type="protein sequence ID" value="BDI29549.1"/>
    <property type="molecule type" value="Genomic_DNA"/>
</dbReference>
<dbReference type="InterPro" id="IPR045584">
    <property type="entry name" value="Pilin-like"/>
</dbReference>
<sequence>MESQSKTYRDSGFTLIELLVVIAIIAILAAILFPVFAQAREKARAISCLSNLKQIGLGLIQYSQDVDEQLPPAWIGYSTDPSISVGFPGKARWMDVVQPYVKSTAIFTCPDSNTKYVPVPSGSKVNDVDPVSGVKYEFENGGYAMNTTYFSADDAAQPPTPIPDVPSESSKNLASIPDPAGTLYVFDFINADCSFQCVWGGITIGWAQPTIDTAAHPRTLGVGGLLSELHQGRVNSLFCDGHAKAVTLDYMTEKATSGPTAGAYKHFTINDD</sequence>
<dbReference type="InterPro" id="IPR027558">
    <property type="entry name" value="Pre_pil_HX9DG_C"/>
</dbReference>
<dbReference type="NCBIfam" id="TIGR02532">
    <property type="entry name" value="IV_pilin_GFxxxE"/>
    <property type="match status" value="1"/>
</dbReference>
<dbReference type="NCBIfam" id="TIGR04294">
    <property type="entry name" value="pre_pil_HX9DG"/>
    <property type="match status" value="1"/>
</dbReference>
<dbReference type="PANTHER" id="PTHR30093">
    <property type="entry name" value="GENERAL SECRETION PATHWAY PROTEIN G"/>
    <property type="match status" value="1"/>
</dbReference>
<dbReference type="Pfam" id="PF07963">
    <property type="entry name" value="N_methyl"/>
    <property type="match status" value="1"/>
</dbReference>
<dbReference type="SUPFAM" id="SSF54523">
    <property type="entry name" value="Pili subunits"/>
    <property type="match status" value="1"/>
</dbReference>
<dbReference type="OrthoDB" id="258730at2"/>
<keyword evidence="2" id="KW-1185">Reference proteome</keyword>
<dbReference type="PROSITE" id="PS00409">
    <property type="entry name" value="PROKAR_NTER_METHYL"/>
    <property type="match status" value="1"/>
</dbReference>
<dbReference type="Gene3D" id="3.30.700.10">
    <property type="entry name" value="Glycoprotein, Type 4 Pilin"/>
    <property type="match status" value="1"/>
</dbReference>